<keyword evidence="7" id="KW-1185">Reference proteome</keyword>
<dbReference type="PROSITE" id="PS50889">
    <property type="entry name" value="S4"/>
    <property type="match status" value="1"/>
</dbReference>
<dbReference type="SMART" id="SM00363">
    <property type="entry name" value="S4"/>
    <property type="match status" value="1"/>
</dbReference>
<keyword evidence="5" id="KW-0808">Transferase</keyword>
<dbReference type="EMBL" id="FWEV01000325">
    <property type="protein sequence ID" value="SLM32682.1"/>
    <property type="molecule type" value="Genomic_DNA"/>
</dbReference>
<sequence>MLTITIGLYEQVTGHIKNLKNSVNSRPRLDILLVEKGIVQSRERAQALIMSGNIMVNGFKIDKAGTRVDQDSEITVKGDDIPYVSRGGLKLEKALRDLKLDITGMTCLDIGASTGGFTDCLLQSGASEVYAVDVGYGQLAWSLRQDPRVHVIERTNIRFMDFEVIGKKMDLVTIDTSFISLKLVVPASEKFMKKDTLVLALIKPQFEAGKERIGKKGVVRDPAVRHKIVEEIELFFRQRGYETGEIIESPVKGPKGNIEFILSMRYGIRLLNKNQ</sequence>
<reference evidence="5" key="2">
    <citation type="submission" date="2012-12" db="EMBL/GenBank/DDBJ databases">
        <title>Region harboring genes involved in magnetosome formation of Candidatus Desulfamplus magnetosmortis.</title>
        <authorList>
            <person name="Lefevre C.T."/>
            <person name="Bazylinski D.A."/>
        </authorList>
    </citation>
    <scope>NUCLEOTIDE SEQUENCE</scope>
    <source>
        <strain evidence="5">BW-1</strain>
    </source>
</reference>
<reference evidence="6 7" key="3">
    <citation type="submission" date="2017-03" db="EMBL/GenBank/DDBJ databases">
        <authorList>
            <person name="Afonso C.L."/>
            <person name="Miller P.J."/>
            <person name="Scott M.A."/>
            <person name="Spackman E."/>
            <person name="Goraichik I."/>
            <person name="Dimitrov K.M."/>
            <person name="Suarez D.L."/>
            <person name="Swayne D.E."/>
        </authorList>
    </citation>
    <scope>NUCLEOTIDE SEQUENCE [LARGE SCALE GENOMIC DNA]</scope>
    <source>
        <strain evidence="6">PRJEB14757</strain>
    </source>
</reference>
<dbReference type="InterPro" id="IPR047048">
    <property type="entry name" value="TlyA"/>
</dbReference>
<accession>L0R6J9</accession>
<protein>
    <submittedName>
        <fullName evidence="5">Putative hemolysin A-like rRNA methylase (FtsJ-like)</fullName>
    </submittedName>
</protein>
<dbReference type="InterPro" id="IPR004538">
    <property type="entry name" value="Hemolysin_A/TlyA"/>
</dbReference>
<evidence type="ECO:0000256" key="2">
    <source>
        <dbReference type="ARBA" id="ARBA00029460"/>
    </source>
</evidence>
<name>L0R6J9_9BACT</name>
<evidence type="ECO:0000313" key="5">
    <source>
        <dbReference type="EMBL" id="CCO06631.1"/>
    </source>
</evidence>
<dbReference type="InterPro" id="IPR002942">
    <property type="entry name" value="S4_RNA-bd"/>
</dbReference>
<dbReference type="GO" id="GO:0003723">
    <property type="term" value="F:RNA binding"/>
    <property type="evidence" value="ECO:0007669"/>
    <property type="project" value="UniProtKB-KW"/>
</dbReference>
<evidence type="ECO:0000256" key="1">
    <source>
        <dbReference type="ARBA" id="ARBA00022884"/>
    </source>
</evidence>
<dbReference type="InterPro" id="IPR002877">
    <property type="entry name" value="RNA_MeTrfase_FtsJ_dom"/>
</dbReference>
<dbReference type="CDD" id="cd00165">
    <property type="entry name" value="S4"/>
    <property type="match status" value="1"/>
</dbReference>
<reference evidence="5" key="1">
    <citation type="submission" date="2012-10" db="EMBL/GenBank/DDBJ databases">
        <authorList>
            <person name="Lefevre C."/>
        </authorList>
    </citation>
    <scope>NUCLEOTIDE SEQUENCE</scope>
    <source>
        <strain evidence="5">BW-1</strain>
    </source>
</reference>
<dbReference type="PANTHER" id="PTHR32319">
    <property type="entry name" value="BACTERIAL HEMOLYSIN-LIKE PROTEIN"/>
    <property type="match status" value="1"/>
</dbReference>
<dbReference type="NCBIfam" id="TIGR00478">
    <property type="entry name" value="tly"/>
    <property type="match status" value="1"/>
</dbReference>
<evidence type="ECO:0000256" key="3">
    <source>
        <dbReference type="PROSITE-ProRule" id="PRU00182"/>
    </source>
</evidence>
<keyword evidence="1 3" id="KW-0694">RNA-binding</keyword>
<dbReference type="RefSeq" id="WP_342743872.1">
    <property type="nucleotide sequence ID" value="NZ_LT828540.1"/>
</dbReference>
<dbReference type="Pfam" id="PF01728">
    <property type="entry name" value="FtsJ"/>
    <property type="match status" value="1"/>
</dbReference>
<dbReference type="PIRSF" id="PIRSF005578">
    <property type="entry name" value="TlyA"/>
    <property type="match status" value="1"/>
</dbReference>
<evidence type="ECO:0000313" key="6">
    <source>
        <dbReference type="EMBL" id="SLM32682.1"/>
    </source>
</evidence>
<dbReference type="Gene3D" id="3.40.50.150">
    <property type="entry name" value="Vaccinia Virus protein VP39"/>
    <property type="match status" value="1"/>
</dbReference>
<evidence type="ECO:0000259" key="4">
    <source>
        <dbReference type="SMART" id="SM00363"/>
    </source>
</evidence>
<keyword evidence="5" id="KW-0489">Methyltransferase</keyword>
<dbReference type="InterPro" id="IPR029063">
    <property type="entry name" value="SAM-dependent_MTases_sf"/>
</dbReference>
<organism evidence="5">
    <name type="scientific">Desulfamplus magnetovallimortis</name>
    <dbReference type="NCBI Taxonomy" id="1246637"/>
    <lineage>
        <taxon>Bacteria</taxon>
        <taxon>Pseudomonadati</taxon>
        <taxon>Thermodesulfobacteriota</taxon>
        <taxon>Desulfobacteria</taxon>
        <taxon>Desulfobacterales</taxon>
        <taxon>Desulfobacteraceae</taxon>
        <taxon>Desulfamplus</taxon>
    </lineage>
</organism>
<dbReference type="Proteomes" id="UP000191931">
    <property type="component" value="Unassembled WGS sequence"/>
</dbReference>
<proteinExistence type="inferred from homology"/>
<comment type="similarity">
    <text evidence="2">Belongs to the TlyA family.</text>
</comment>
<dbReference type="STRING" id="1246637.MTBBW1_80020"/>
<dbReference type="SUPFAM" id="SSF53335">
    <property type="entry name" value="S-adenosyl-L-methionine-dependent methyltransferases"/>
    <property type="match status" value="1"/>
</dbReference>
<dbReference type="EMBL" id="HF547348">
    <property type="protein sequence ID" value="CCO06631.1"/>
    <property type="molecule type" value="Genomic_DNA"/>
</dbReference>
<dbReference type="GO" id="GO:0008168">
    <property type="term" value="F:methyltransferase activity"/>
    <property type="evidence" value="ECO:0007669"/>
    <property type="project" value="UniProtKB-KW"/>
</dbReference>
<dbReference type="AlphaFoldDB" id="L0R6J9"/>
<evidence type="ECO:0000313" key="7">
    <source>
        <dbReference type="Proteomes" id="UP000191931"/>
    </source>
</evidence>
<dbReference type="SUPFAM" id="SSF55174">
    <property type="entry name" value="Alpha-L RNA-binding motif"/>
    <property type="match status" value="1"/>
</dbReference>
<dbReference type="PANTHER" id="PTHR32319:SF0">
    <property type="entry name" value="BACTERIAL HEMOLYSIN-LIKE PROTEIN"/>
    <property type="match status" value="1"/>
</dbReference>
<dbReference type="GO" id="GO:0032259">
    <property type="term" value="P:methylation"/>
    <property type="evidence" value="ECO:0007669"/>
    <property type="project" value="UniProtKB-KW"/>
</dbReference>
<dbReference type="InterPro" id="IPR036986">
    <property type="entry name" value="S4_RNA-bd_sf"/>
</dbReference>
<dbReference type="Pfam" id="PF01479">
    <property type="entry name" value="S4"/>
    <property type="match status" value="1"/>
</dbReference>
<dbReference type="Gene3D" id="3.10.290.10">
    <property type="entry name" value="RNA-binding S4 domain"/>
    <property type="match status" value="1"/>
</dbReference>
<gene>
    <name evidence="5" type="ORF">DEMABW1_80020</name>
    <name evidence="6" type="ORF">MTBBW1_80020</name>
</gene>
<feature type="domain" description="RNA-binding S4" evidence="4">
    <location>
        <begin position="27"/>
        <end position="92"/>
    </location>
</feature>